<evidence type="ECO:0000313" key="8">
    <source>
        <dbReference type="Proteomes" id="UP001190700"/>
    </source>
</evidence>
<evidence type="ECO:0000313" key="7">
    <source>
        <dbReference type="EMBL" id="KAK3254460.1"/>
    </source>
</evidence>
<accession>A0AAE0CID4</accession>
<dbReference type="GO" id="GO:0005509">
    <property type="term" value="F:calcium ion binding"/>
    <property type="evidence" value="ECO:0007669"/>
    <property type="project" value="InterPro"/>
</dbReference>
<evidence type="ECO:0000256" key="2">
    <source>
        <dbReference type="ARBA" id="ARBA00022692"/>
    </source>
</evidence>
<feature type="region of interest" description="Disordered" evidence="5">
    <location>
        <begin position="142"/>
        <end position="162"/>
    </location>
</feature>
<dbReference type="PANTHER" id="PTHR12883">
    <property type="entry name" value="ADIPOCYTE-SPECIFIC PROTEIN 4-RELATED"/>
    <property type="match status" value="1"/>
</dbReference>
<comment type="subcellular location">
    <subcellularLocation>
        <location evidence="1">Membrane</location>
        <topology evidence="1">Single-pass membrane protein</topology>
    </subcellularLocation>
</comment>
<dbReference type="GO" id="GO:0032469">
    <property type="term" value="P:endoplasmic reticulum calcium ion homeostasis"/>
    <property type="evidence" value="ECO:0007669"/>
    <property type="project" value="InterPro"/>
</dbReference>
<dbReference type="AlphaFoldDB" id="A0AAE0CID4"/>
<dbReference type="GO" id="GO:0005783">
    <property type="term" value="C:endoplasmic reticulum"/>
    <property type="evidence" value="ECO:0007669"/>
    <property type="project" value="InterPro"/>
</dbReference>
<proteinExistence type="predicted"/>
<feature type="region of interest" description="Disordered" evidence="5">
    <location>
        <begin position="29"/>
        <end position="63"/>
    </location>
</feature>
<gene>
    <name evidence="7" type="ORF">CYMTET_36326</name>
</gene>
<keyword evidence="3" id="KW-1133">Transmembrane helix</keyword>
<dbReference type="GO" id="GO:0016020">
    <property type="term" value="C:membrane"/>
    <property type="evidence" value="ECO:0007669"/>
    <property type="project" value="UniProtKB-SubCell"/>
</dbReference>
<feature type="compositionally biased region" description="Acidic residues" evidence="5">
    <location>
        <begin position="29"/>
        <end position="38"/>
    </location>
</feature>
<keyword evidence="6" id="KW-0732">Signal</keyword>
<evidence type="ECO:0000256" key="3">
    <source>
        <dbReference type="ARBA" id="ARBA00022989"/>
    </source>
</evidence>
<keyword evidence="2" id="KW-0812">Transmembrane</keyword>
<dbReference type="PANTHER" id="PTHR12883:SF0">
    <property type="entry name" value="PAT COMPLEX SUBUNIT CCDC47"/>
    <property type="match status" value="1"/>
</dbReference>
<evidence type="ECO:0000256" key="5">
    <source>
        <dbReference type="SAM" id="MobiDB-lite"/>
    </source>
</evidence>
<dbReference type="EMBL" id="LGRX02023562">
    <property type="protein sequence ID" value="KAK3254460.1"/>
    <property type="molecule type" value="Genomic_DNA"/>
</dbReference>
<dbReference type="Pfam" id="PF07946">
    <property type="entry name" value="CCDC47"/>
    <property type="match status" value="1"/>
</dbReference>
<sequence>MKGKWWKLLVVALFAYCAIANAELDGFDDEMDDEEEPMPEVPPPGSRRGAATQQRAPVVNPQKVEDVVLETPSKDEPSAKAAPSSAFDDWDEDEFEGIPPGNAAFNTVPRADEPDPPAKKVPLFLLSIPFVVIRPPHKTLNCSARPDLTPRSGMQQRTGPPPQTNFVLEKCTIVFVVLYAINYLFGRQKNDSIAKAWASAFTGDGSILEKNFTLIGPGGTEPRFACAAVEVLRQLHY</sequence>
<dbReference type="Proteomes" id="UP001190700">
    <property type="component" value="Unassembled WGS sequence"/>
</dbReference>
<evidence type="ECO:0000256" key="6">
    <source>
        <dbReference type="SAM" id="SignalP"/>
    </source>
</evidence>
<keyword evidence="4" id="KW-0472">Membrane</keyword>
<evidence type="ECO:0000256" key="1">
    <source>
        <dbReference type="ARBA" id="ARBA00004167"/>
    </source>
</evidence>
<comment type="caution">
    <text evidence="7">The sequence shown here is derived from an EMBL/GenBank/DDBJ whole genome shotgun (WGS) entry which is preliminary data.</text>
</comment>
<dbReference type="InterPro" id="IPR012879">
    <property type="entry name" value="CCDC47"/>
</dbReference>
<evidence type="ECO:0000256" key="4">
    <source>
        <dbReference type="ARBA" id="ARBA00023136"/>
    </source>
</evidence>
<name>A0AAE0CID4_9CHLO</name>
<keyword evidence="8" id="KW-1185">Reference proteome</keyword>
<reference evidence="7 8" key="1">
    <citation type="journal article" date="2015" name="Genome Biol. Evol.">
        <title>Comparative Genomics of a Bacterivorous Green Alga Reveals Evolutionary Causalities and Consequences of Phago-Mixotrophic Mode of Nutrition.</title>
        <authorList>
            <person name="Burns J.A."/>
            <person name="Paasch A."/>
            <person name="Narechania A."/>
            <person name="Kim E."/>
        </authorList>
    </citation>
    <scope>NUCLEOTIDE SEQUENCE [LARGE SCALE GENOMIC DNA]</scope>
    <source>
        <strain evidence="7 8">PLY_AMNH</strain>
    </source>
</reference>
<organism evidence="7 8">
    <name type="scientific">Cymbomonas tetramitiformis</name>
    <dbReference type="NCBI Taxonomy" id="36881"/>
    <lineage>
        <taxon>Eukaryota</taxon>
        <taxon>Viridiplantae</taxon>
        <taxon>Chlorophyta</taxon>
        <taxon>Pyramimonadophyceae</taxon>
        <taxon>Pyramimonadales</taxon>
        <taxon>Pyramimonadaceae</taxon>
        <taxon>Cymbomonas</taxon>
    </lineage>
</organism>
<feature type="chain" id="PRO_5042107506" evidence="6">
    <location>
        <begin position="23"/>
        <end position="237"/>
    </location>
</feature>
<feature type="signal peptide" evidence="6">
    <location>
        <begin position="1"/>
        <end position="22"/>
    </location>
</feature>
<protein>
    <submittedName>
        <fullName evidence="7">Uncharacterized protein</fullName>
    </submittedName>
</protein>